<dbReference type="Pfam" id="PF03602">
    <property type="entry name" value="Cons_hypoth95"/>
    <property type="match status" value="1"/>
</dbReference>
<sequence>TRPTTDRVREAWMSVVAPYIPGARVLDLFAGSGALGLEALSRGAEHAVFVEQAAPALKVLRDNVTTLDAAGRVEIVKADAVKFVAALTPGAFDVAFADPPYGQGFAEAIVQAFAAKPFAGLLCVEHGRDDELPDLPGARTRRYGDTQLTFIPAPE</sequence>
<dbReference type="AlphaFoldDB" id="A0A6J4N414"/>
<dbReference type="PANTHER" id="PTHR43542:SF1">
    <property type="entry name" value="METHYLTRANSFERASE"/>
    <property type="match status" value="1"/>
</dbReference>
<name>A0A6J4N414_9BACT</name>
<dbReference type="InterPro" id="IPR029063">
    <property type="entry name" value="SAM-dependent_MTases_sf"/>
</dbReference>
<dbReference type="EMBL" id="CADCTV010001074">
    <property type="protein sequence ID" value="CAA9377320.1"/>
    <property type="molecule type" value="Genomic_DNA"/>
</dbReference>
<dbReference type="CDD" id="cd02440">
    <property type="entry name" value="AdoMet_MTases"/>
    <property type="match status" value="1"/>
</dbReference>
<dbReference type="SUPFAM" id="SSF53335">
    <property type="entry name" value="S-adenosyl-L-methionine-dependent methyltransferases"/>
    <property type="match status" value="1"/>
</dbReference>
<organism evidence="3">
    <name type="scientific">uncultured Gemmatimonadota bacterium</name>
    <dbReference type="NCBI Taxonomy" id="203437"/>
    <lineage>
        <taxon>Bacteria</taxon>
        <taxon>Pseudomonadati</taxon>
        <taxon>Gemmatimonadota</taxon>
        <taxon>environmental samples</taxon>
    </lineage>
</organism>
<accession>A0A6J4N414</accession>
<dbReference type="GO" id="GO:0003676">
    <property type="term" value="F:nucleic acid binding"/>
    <property type="evidence" value="ECO:0007669"/>
    <property type="project" value="InterPro"/>
</dbReference>
<dbReference type="InterPro" id="IPR004398">
    <property type="entry name" value="RNA_MeTrfase_RsmD"/>
</dbReference>
<dbReference type="EC" id="2.1.1.171" evidence="3"/>
<evidence type="ECO:0000313" key="3">
    <source>
        <dbReference type="EMBL" id="CAA9377320.1"/>
    </source>
</evidence>
<reference evidence="3" key="1">
    <citation type="submission" date="2020-02" db="EMBL/GenBank/DDBJ databases">
        <authorList>
            <person name="Meier V. D."/>
        </authorList>
    </citation>
    <scope>NUCLEOTIDE SEQUENCE</scope>
    <source>
        <strain evidence="3">AVDCRST_MAG89</strain>
    </source>
</reference>
<proteinExistence type="predicted"/>
<dbReference type="PANTHER" id="PTHR43542">
    <property type="entry name" value="METHYLTRANSFERASE"/>
    <property type="match status" value="1"/>
</dbReference>
<dbReference type="PROSITE" id="PS00092">
    <property type="entry name" value="N6_MTASE"/>
    <property type="match status" value="1"/>
</dbReference>
<dbReference type="Gene3D" id="3.40.50.150">
    <property type="entry name" value="Vaccinia Virus protein VP39"/>
    <property type="match status" value="1"/>
</dbReference>
<keyword evidence="2 3" id="KW-0808">Transferase</keyword>
<gene>
    <name evidence="3" type="ORF">AVDCRST_MAG89-5110</name>
</gene>
<dbReference type="GO" id="GO:0052913">
    <property type="term" value="F:16S rRNA (guanine(966)-N(2))-methyltransferase activity"/>
    <property type="evidence" value="ECO:0007669"/>
    <property type="project" value="UniProtKB-EC"/>
</dbReference>
<evidence type="ECO:0000256" key="1">
    <source>
        <dbReference type="ARBA" id="ARBA00022603"/>
    </source>
</evidence>
<protein>
    <submittedName>
        <fullName evidence="3">16S rRNA (Guanine(966)-N(2))-methyltransferase</fullName>
        <ecNumber evidence="3">2.1.1.171</ecNumber>
    </submittedName>
</protein>
<dbReference type="InterPro" id="IPR002052">
    <property type="entry name" value="DNA_methylase_N6_adenine_CS"/>
</dbReference>
<feature type="non-terminal residue" evidence="3">
    <location>
        <position position="1"/>
    </location>
</feature>
<dbReference type="PIRSF" id="PIRSF004553">
    <property type="entry name" value="CHP00095"/>
    <property type="match status" value="1"/>
</dbReference>
<dbReference type="NCBIfam" id="TIGR00095">
    <property type="entry name" value="16S rRNA (guanine(966)-N(2))-methyltransferase RsmD"/>
    <property type="match status" value="1"/>
</dbReference>
<evidence type="ECO:0000256" key="2">
    <source>
        <dbReference type="ARBA" id="ARBA00022679"/>
    </source>
</evidence>
<keyword evidence="1 3" id="KW-0489">Methyltransferase</keyword>